<dbReference type="Gene3D" id="3.90.550.10">
    <property type="entry name" value="Spore Coat Polysaccharide Biosynthesis Protein SpsA, Chain A"/>
    <property type="match status" value="1"/>
</dbReference>
<feature type="domain" description="Glycosyltransferase 2-like" evidence="1">
    <location>
        <begin position="11"/>
        <end position="188"/>
    </location>
</feature>
<organism evidence="2 3">
    <name type="scientific">Undibacterium macrobrachii</name>
    <dbReference type="NCBI Taxonomy" id="1119058"/>
    <lineage>
        <taxon>Bacteria</taxon>
        <taxon>Pseudomonadati</taxon>
        <taxon>Pseudomonadota</taxon>
        <taxon>Betaproteobacteria</taxon>
        <taxon>Burkholderiales</taxon>
        <taxon>Oxalobacteraceae</taxon>
        <taxon>Undibacterium</taxon>
    </lineage>
</organism>
<keyword evidence="3" id="KW-1185">Reference proteome</keyword>
<dbReference type="InterPro" id="IPR029044">
    <property type="entry name" value="Nucleotide-diphossugar_trans"/>
</dbReference>
<dbReference type="Pfam" id="PF00535">
    <property type="entry name" value="Glycos_transf_2"/>
    <property type="match status" value="1"/>
</dbReference>
<reference evidence="3" key="1">
    <citation type="journal article" date="2019" name="Int. J. Syst. Evol. Microbiol.">
        <title>The Global Catalogue of Microorganisms (GCM) 10K type strain sequencing project: providing services to taxonomists for standard genome sequencing and annotation.</title>
        <authorList>
            <consortium name="The Broad Institute Genomics Platform"/>
            <consortium name="The Broad Institute Genome Sequencing Center for Infectious Disease"/>
            <person name="Wu L."/>
            <person name="Ma J."/>
        </authorList>
    </citation>
    <scope>NUCLEOTIDE SEQUENCE [LARGE SCALE GENOMIC DNA]</scope>
    <source>
        <strain evidence="3">KCTC 23916</strain>
    </source>
</reference>
<protein>
    <recommendedName>
        <fullName evidence="1">Glycosyltransferase 2-like domain-containing protein</fullName>
    </recommendedName>
</protein>
<dbReference type="PANTHER" id="PTHR22916">
    <property type="entry name" value="GLYCOSYLTRANSFERASE"/>
    <property type="match status" value="1"/>
</dbReference>
<evidence type="ECO:0000259" key="1">
    <source>
        <dbReference type="Pfam" id="PF00535"/>
    </source>
</evidence>
<evidence type="ECO:0000313" key="2">
    <source>
        <dbReference type="EMBL" id="GGX11063.1"/>
    </source>
</evidence>
<gene>
    <name evidence="2" type="ORF">GCM10011282_16730</name>
</gene>
<dbReference type="SUPFAM" id="SSF53448">
    <property type="entry name" value="Nucleotide-diphospho-sugar transferases"/>
    <property type="match status" value="1"/>
</dbReference>
<name>A0ABQ2XD35_9BURK</name>
<comment type="caution">
    <text evidence="2">The sequence shown here is derived from an EMBL/GenBank/DDBJ whole genome shotgun (WGS) entry which is preliminary data.</text>
</comment>
<sequence length="310" mass="35157">MSKLLFGDLVSVVIPAYNHASFIRAALDSVYVQTYPNIELILLDDCSKDRTLEIAKEWAEEKKANERFVRVIIEANQVNLGAHNTINKGLALAQGNALTVLNSDDLYAPTRLEILLQQAEKHQADWLFTGIRVVDEKGARMYSELAIGIETSIDYAANFPSVGFALLKKNIAVTTGNLFFSRELYDKVGPFKKLKYCHDWDFALQACLFSAPLLVEEPLYQYRIHGANSFAALQVEQYLESQIVYKNYFSKCQTSMCINLNAPSSLNWPMFFDKWIAADSVLSWVFYLVGAEVVRYDRMTQLMNQAKDVS</sequence>
<dbReference type="PANTHER" id="PTHR22916:SF3">
    <property type="entry name" value="UDP-GLCNAC:BETAGAL BETA-1,3-N-ACETYLGLUCOSAMINYLTRANSFERASE-LIKE PROTEIN 1"/>
    <property type="match status" value="1"/>
</dbReference>
<dbReference type="RefSeq" id="WP_189345654.1">
    <property type="nucleotide sequence ID" value="NZ_BMYT01000002.1"/>
</dbReference>
<accession>A0ABQ2XD35</accession>
<dbReference type="InterPro" id="IPR001173">
    <property type="entry name" value="Glyco_trans_2-like"/>
</dbReference>
<dbReference type="EMBL" id="BMYT01000002">
    <property type="protein sequence ID" value="GGX11063.1"/>
    <property type="molecule type" value="Genomic_DNA"/>
</dbReference>
<evidence type="ECO:0000313" key="3">
    <source>
        <dbReference type="Proteomes" id="UP000620127"/>
    </source>
</evidence>
<proteinExistence type="predicted"/>
<dbReference type="Proteomes" id="UP000620127">
    <property type="component" value="Unassembled WGS sequence"/>
</dbReference>